<feature type="region of interest" description="Disordered" evidence="1">
    <location>
        <begin position="1"/>
        <end position="21"/>
    </location>
</feature>
<evidence type="ECO:0000256" key="1">
    <source>
        <dbReference type="SAM" id="MobiDB-lite"/>
    </source>
</evidence>
<reference evidence="3 4" key="1">
    <citation type="submission" date="2016-08" db="EMBL/GenBank/DDBJ databases">
        <authorList>
            <person name="Seilhamer J.J."/>
        </authorList>
    </citation>
    <scope>NUCLEOTIDE SEQUENCE [LARGE SCALE GENOMIC DNA]</scope>
    <source>
        <strain evidence="3 4">KCTC 42603</strain>
    </source>
</reference>
<dbReference type="Pfam" id="PF18796">
    <property type="entry name" value="LPD1"/>
    <property type="match status" value="1"/>
</dbReference>
<dbReference type="OrthoDB" id="343736at2"/>
<proteinExistence type="predicted"/>
<feature type="domain" description="Large polyvalent protein-associated" evidence="2">
    <location>
        <begin position="190"/>
        <end position="261"/>
    </location>
</feature>
<dbReference type="EMBL" id="MDHN01000043">
    <property type="protein sequence ID" value="OFC68804.1"/>
    <property type="molecule type" value="Genomic_DNA"/>
</dbReference>
<dbReference type="Proteomes" id="UP000175691">
    <property type="component" value="Unassembled WGS sequence"/>
</dbReference>
<accession>A0A1E7Z5Y8</accession>
<dbReference type="AlphaFoldDB" id="A0A1E7Z5Y8"/>
<name>A0A1E7Z5Y8_9ALTE</name>
<evidence type="ECO:0000313" key="4">
    <source>
        <dbReference type="Proteomes" id="UP000175691"/>
    </source>
</evidence>
<protein>
    <recommendedName>
        <fullName evidence="2">Large polyvalent protein-associated domain-containing protein</fullName>
    </recommendedName>
</protein>
<feature type="compositionally biased region" description="Polar residues" evidence="1">
    <location>
        <begin position="1"/>
        <end position="10"/>
    </location>
</feature>
<evidence type="ECO:0000259" key="2">
    <source>
        <dbReference type="Pfam" id="PF18796"/>
    </source>
</evidence>
<keyword evidence="4" id="KW-1185">Reference proteome</keyword>
<gene>
    <name evidence="3" type="ORF">BFC18_00795</name>
</gene>
<comment type="caution">
    <text evidence="3">The sequence shown here is derived from an EMBL/GenBank/DDBJ whole genome shotgun (WGS) entry which is preliminary data.</text>
</comment>
<dbReference type="RefSeq" id="WP_070127656.1">
    <property type="nucleotide sequence ID" value="NZ_MDHN01000043.1"/>
</dbReference>
<feature type="compositionally biased region" description="Basic and acidic residues" evidence="1">
    <location>
        <begin position="12"/>
        <end position="21"/>
    </location>
</feature>
<dbReference type="NCBIfam" id="NF041907">
    <property type="entry name" value="CLCA_X"/>
    <property type="match status" value="1"/>
</dbReference>
<evidence type="ECO:0000313" key="3">
    <source>
        <dbReference type="EMBL" id="OFC68804.1"/>
    </source>
</evidence>
<dbReference type="STRING" id="1656094.BFC18_00795"/>
<sequence>MNSPDKTQTSRLHREFYRNGPSHRDGADVSFNDIRKLFNFSSITIGKWVTAQEQQLAANLFFDALYDLIEILQINEQVISLNGSLSLAFGSGGQKHASAHYNSAKRQLALAKNAGGGALAHEWFHAFDHYIASHVFDDLPSGSFASKAWLDNATMRPHALNSKLCECFQLMFLNDQNSPNDYLLRSIEADRALKMYYYAMPQEMAARAFEACIQDNPLKNAFLVQGTKKSAEARLGIYPHGNLRQQLNDSLMLYFYQLGVALTKKSSQ</sequence>
<organism evidence="3 4">
    <name type="scientific">Alteromonas confluentis</name>
    <dbReference type="NCBI Taxonomy" id="1656094"/>
    <lineage>
        <taxon>Bacteria</taxon>
        <taxon>Pseudomonadati</taxon>
        <taxon>Pseudomonadota</taxon>
        <taxon>Gammaproteobacteria</taxon>
        <taxon>Alteromonadales</taxon>
        <taxon>Alteromonadaceae</taxon>
        <taxon>Alteromonas/Salinimonas group</taxon>
        <taxon>Alteromonas</taxon>
    </lineage>
</organism>
<dbReference type="InterPro" id="IPR041047">
    <property type="entry name" value="LPD1"/>
</dbReference>